<reference evidence="7 8" key="1">
    <citation type="submission" date="2013-11" db="EMBL/GenBank/DDBJ databases">
        <title>Metagenomic analysis of a methanogenic consortium involved in long chain n-alkane degradation.</title>
        <authorList>
            <person name="Davidova I.A."/>
            <person name="Callaghan A.V."/>
            <person name="Wawrik B."/>
            <person name="Pruitt S."/>
            <person name="Marks C."/>
            <person name="Duncan K.E."/>
            <person name="Suflita J.M."/>
        </authorList>
    </citation>
    <scope>NUCLEOTIDE SEQUENCE [LARGE SCALE GENOMIC DNA]</scope>
    <source>
        <strain evidence="7 8">SPR</strain>
    </source>
</reference>
<dbReference type="GO" id="GO:0016020">
    <property type="term" value="C:membrane"/>
    <property type="evidence" value="ECO:0007669"/>
    <property type="project" value="UniProtKB-SubCell"/>
</dbReference>
<evidence type="ECO:0000256" key="3">
    <source>
        <dbReference type="ARBA" id="ARBA00022692"/>
    </source>
</evidence>
<dbReference type="InParanoid" id="A0A0D2GF02"/>
<keyword evidence="8" id="KW-1185">Reference proteome</keyword>
<keyword evidence="6" id="KW-0325">Glycoprotein</keyword>
<dbReference type="Gene3D" id="3.40.50.300">
    <property type="entry name" value="P-loop containing nucleotide triphosphate hydrolases"/>
    <property type="match status" value="1"/>
</dbReference>
<organism evidence="7 8">
    <name type="scientific">Dethiosulfatarculus sandiegensis</name>
    <dbReference type="NCBI Taxonomy" id="1429043"/>
    <lineage>
        <taxon>Bacteria</taxon>
        <taxon>Pseudomonadati</taxon>
        <taxon>Thermodesulfobacteriota</taxon>
        <taxon>Desulfarculia</taxon>
        <taxon>Desulfarculales</taxon>
        <taxon>Desulfarculaceae</taxon>
        <taxon>Dethiosulfatarculus</taxon>
    </lineage>
</organism>
<keyword evidence="5" id="KW-0472">Membrane</keyword>
<dbReference type="GO" id="GO:0017095">
    <property type="term" value="F:heparan sulfate 6-sulfotransferase activity"/>
    <property type="evidence" value="ECO:0007669"/>
    <property type="project" value="TreeGrafter"/>
</dbReference>
<protein>
    <recommendedName>
        <fullName evidence="9">Sulfotransferase family protein</fullName>
    </recommendedName>
</protein>
<comment type="caution">
    <text evidence="7">The sequence shown here is derived from an EMBL/GenBank/DDBJ whole genome shotgun (WGS) entry which is preliminary data.</text>
</comment>
<evidence type="ECO:0008006" key="9">
    <source>
        <dbReference type="Google" id="ProtNLM"/>
    </source>
</evidence>
<dbReference type="OrthoDB" id="1407035at2"/>
<name>A0A0D2GF02_9BACT</name>
<dbReference type="PANTHER" id="PTHR12812:SF0">
    <property type="entry name" value="HEPARAN-SULFATE 6-O-SULFOTRANSFERASE"/>
    <property type="match status" value="1"/>
</dbReference>
<dbReference type="EMBL" id="AZAC01000015">
    <property type="protein sequence ID" value="KIX13492.1"/>
    <property type="molecule type" value="Genomic_DNA"/>
</dbReference>
<evidence type="ECO:0000313" key="7">
    <source>
        <dbReference type="EMBL" id="KIX13492.1"/>
    </source>
</evidence>
<evidence type="ECO:0000313" key="8">
    <source>
        <dbReference type="Proteomes" id="UP000032233"/>
    </source>
</evidence>
<evidence type="ECO:0000256" key="5">
    <source>
        <dbReference type="ARBA" id="ARBA00023136"/>
    </source>
</evidence>
<keyword evidence="3" id="KW-0812">Transmembrane</keyword>
<sequence length="235" mass="26438">MNQPVLNCFLHLPGTGGSTFTHNLTQALGKERVYHVSGDNSLEVFLALPEGEKGRIIFICGHIPYGIHRLVKRPVNYFTVLRDPVKRLLSDYAYIRNTPEHHLYPAVNSMDLRQYLLSGVNPVGVANPQVVGLQEMDLGGQGGWFRVRPAIPDEQMLDTARKRVFENMHMVGLTEYLPQFMGMVGSYLGVKLDLKAHLNTSRPMPDGADLPKANIELIKEMNRLDLTLYDELIKA</sequence>
<keyword evidence="4" id="KW-1133">Transmembrane helix</keyword>
<dbReference type="InterPro" id="IPR010635">
    <property type="entry name" value="Heparan_SO4-6-sulfoTrfase"/>
</dbReference>
<gene>
    <name evidence="7" type="ORF">X474_13485</name>
</gene>
<comment type="subcellular location">
    <subcellularLocation>
        <location evidence="1">Membrane</location>
        <topology evidence="1">Single-pass membrane protein</topology>
    </subcellularLocation>
</comment>
<dbReference type="AlphaFoldDB" id="A0A0D2GF02"/>
<keyword evidence="2" id="KW-0808">Transferase</keyword>
<dbReference type="RefSeq" id="WP_044349202.1">
    <property type="nucleotide sequence ID" value="NZ_AZAC01000015.1"/>
</dbReference>
<dbReference type="Proteomes" id="UP000032233">
    <property type="component" value="Unassembled WGS sequence"/>
</dbReference>
<accession>A0A0D2GF02</accession>
<evidence type="ECO:0000256" key="1">
    <source>
        <dbReference type="ARBA" id="ARBA00004167"/>
    </source>
</evidence>
<dbReference type="PANTHER" id="PTHR12812">
    <property type="entry name" value="HEPARAN SULFATE 6-O-SULFOTRANSFERASE 3"/>
    <property type="match status" value="1"/>
</dbReference>
<evidence type="ECO:0000256" key="6">
    <source>
        <dbReference type="ARBA" id="ARBA00023180"/>
    </source>
</evidence>
<proteinExistence type="predicted"/>
<dbReference type="InterPro" id="IPR027417">
    <property type="entry name" value="P-loop_NTPase"/>
</dbReference>
<dbReference type="PATRIC" id="fig|1429043.3.peg.2864"/>
<dbReference type="STRING" id="1429043.X474_13485"/>
<evidence type="ECO:0000256" key="2">
    <source>
        <dbReference type="ARBA" id="ARBA00022679"/>
    </source>
</evidence>
<evidence type="ECO:0000256" key="4">
    <source>
        <dbReference type="ARBA" id="ARBA00022989"/>
    </source>
</evidence>